<dbReference type="PRINTS" id="PR01488">
    <property type="entry name" value="RTXTOXINA"/>
</dbReference>
<dbReference type="PANTHER" id="PTHR39431">
    <property type="entry name" value="FRPA/C-RELATED PROTEIN"/>
    <property type="match status" value="1"/>
</dbReference>
<dbReference type="GO" id="GO:0090729">
    <property type="term" value="F:toxin activity"/>
    <property type="evidence" value="ECO:0007669"/>
    <property type="project" value="UniProtKB-KW"/>
</dbReference>
<dbReference type="GO" id="GO:0005576">
    <property type="term" value="C:extracellular region"/>
    <property type="evidence" value="ECO:0007669"/>
    <property type="project" value="InterPro"/>
</dbReference>
<dbReference type="SUPFAM" id="SSF51120">
    <property type="entry name" value="beta-Roll"/>
    <property type="match status" value="2"/>
</dbReference>
<keyword evidence="7" id="KW-1185">Reference proteome</keyword>
<dbReference type="Gene3D" id="2.150.10.10">
    <property type="entry name" value="Serralysin-like metalloprotease, C-terminal"/>
    <property type="match status" value="2"/>
</dbReference>
<reference evidence="6" key="1">
    <citation type="submission" date="2021-04" db="EMBL/GenBank/DDBJ databases">
        <title>The genome sequence of Ideonella sp. 4Y11.</title>
        <authorList>
            <person name="Liu Y."/>
        </authorList>
    </citation>
    <scope>NUCLEOTIDE SEQUENCE</scope>
    <source>
        <strain evidence="6">4Y11</strain>
    </source>
</reference>
<gene>
    <name evidence="6" type="ORF">KAK06_21190</name>
</gene>
<evidence type="ECO:0000313" key="7">
    <source>
        <dbReference type="Proteomes" id="UP000678374"/>
    </source>
</evidence>
<dbReference type="GO" id="GO:0005509">
    <property type="term" value="F:calcium ion binding"/>
    <property type="evidence" value="ECO:0007669"/>
    <property type="project" value="InterPro"/>
</dbReference>
<sequence>MSDFMTLPAMVGEITILSLDAHKIWKNIESNISAISRGDVASIAGIVQAAAAANEKINGIVKAIGGAPIGLTILAAQAAYEISAIQSAMDVIAGSPDDAARQAAIDTIVISSISMVGIAGAIGATIGPDPYSKATGIAIAASATAIKEIYSSRAPISEAIANGIREIEDSIRSWWAIRAGNGNPADCAWSVDGGNPFGISISCSAAWQSATTWRPRRDPLALDLDGDGIETLGVRGGIPVLFDHDGDGVRTGTGWLRPDDSWLTLDRNGNGLIDSGRELFGVDTLISDGYGGQRTASNGFEALASLDSNGDQLFDSRDTAFQQVRLWRDANGDGVSQASELSTLSEQGVLSISLQYTSENTNLGNGNMVTGTATVTRTDGSQTDAGSVDITGAASNLDLSENPFYRDFPDDVPISDSAAALPDMSGSGWVRDLREAMSLPDERAASLVAAVEAFAAGANRDAQRAQLDDVLIRWADGTGRLTDGSNVREMIGTVVAEDEHTLTLHWTIADPDQQTGGAYATADFGFAADKYYEWSYDGPPGYPPHKVLTPEALVILRRLEVLEVFNGSRFLDFTEVASKDPIGDGDGGGGGGGGTDPGLHFEIRIADEQVQLINDAYRELSESVYGALVVQTRLNPYFEAATLRLDEDTVSFDVSGTLAMLEARSNQDGLAAVQDLVDMNRVAAASLDAIGLDGPGLLRHYIELLPKNAGTADALAAMDVLMADVSTGSARADIFLGDGGASSLNGGQGDDLIDASGGDDLAHGGEGDDRLFGGDGRDALYGDVGNDVLDGGSGDDWMVGGTGSDLYLMSVGGGKDTIDSRDADPNSLDLLQIRQGVKMEDLSLFRSGNDLVISFRATTDQSLVVGQFNADGLAGVDAVYLFDGAVLTREDIGRLAGAATDGNDLIGLGGSADYFNAAAGDDSVDGAHGNDTLLGGVGADTLVGGVGNDSLDGGVGGDTYLMKAGDGVDTVSEYDSTPGNVDTVRFADLASTRLSALERRDNNLVLRFDSGEQVTISNQFNADVA</sequence>
<evidence type="ECO:0008006" key="8">
    <source>
        <dbReference type="Google" id="ProtNLM"/>
    </source>
</evidence>
<keyword evidence="2" id="KW-0800">Toxin</keyword>
<dbReference type="GO" id="GO:0016020">
    <property type="term" value="C:membrane"/>
    <property type="evidence" value="ECO:0007669"/>
    <property type="project" value="UniProtKB-SubCell"/>
</dbReference>
<keyword evidence="4" id="KW-0843">Virulence</keyword>
<dbReference type="PANTHER" id="PTHR39431:SF1">
    <property type="entry name" value="FRPA_C-RELATED PROTEIN"/>
    <property type="match status" value="1"/>
</dbReference>
<comment type="subcellular location">
    <subcellularLocation>
        <location evidence="1">Membrane</location>
    </subcellularLocation>
</comment>
<feature type="non-terminal residue" evidence="6">
    <location>
        <position position="1025"/>
    </location>
</feature>
<proteinExistence type="predicted"/>
<evidence type="ECO:0000256" key="4">
    <source>
        <dbReference type="ARBA" id="ARBA00023026"/>
    </source>
</evidence>
<dbReference type="Pfam" id="PF00353">
    <property type="entry name" value="HemolysinCabind"/>
    <property type="match status" value="2"/>
</dbReference>
<dbReference type="InterPro" id="IPR018511">
    <property type="entry name" value="Hemolysin-typ_Ca-bd_CS"/>
</dbReference>
<accession>A0A940YRC1</accession>
<keyword evidence="3" id="KW-0677">Repeat</keyword>
<dbReference type="InterPro" id="IPR001343">
    <property type="entry name" value="Hemolysn_Ca-bd"/>
</dbReference>
<dbReference type="InterPro" id="IPR003995">
    <property type="entry name" value="RTX_toxin_determinant-A"/>
</dbReference>
<dbReference type="PRINTS" id="PR00313">
    <property type="entry name" value="CABNDNGRPT"/>
</dbReference>
<dbReference type="Proteomes" id="UP000678374">
    <property type="component" value="Unassembled WGS sequence"/>
</dbReference>
<keyword evidence="5" id="KW-0472">Membrane</keyword>
<comment type="caution">
    <text evidence="6">The sequence shown here is derived from an EMBL/GenBank/DDBJ whole genome shotgun (WGS) entry which is preliminary data.</text>
</comment>
<protein>
    <recommendedName>
        <fullName evidence="8">Haemolysin-type calcium binding-related domain-containing protein</fullName>
    </recommendedName>
</protein>
<dbReference type="PROSITE" id="PS00330">
    <property type="entry name" value="HEMOLYSIN_CALCIUM"/>
    <property type="match status" value="3"/>
</dbReference>
<evidence type="ECO:0000256" key="2">
    <source>
        <dbReference type="ARBA" id="ARBA00022656"/>
    </source>
</evidence>
<dbReference type="InterPro" id="IPR011049">
    <property type="entry name" value="Serralysin-like_metalloprot_C"/>
</dbReference>
<evidence type="ECO:0000256" key="5">
    <source>
        <dbReference type="ARBA" id="ARBA00023136"/>
    </source>
</evidence>
<organism evidence="6 7">
    <name type="scientific">Ideonella aquatica</name>
    <dbReference type="NCBI Taxonomy" id="2824119"/>
    <lineage>
        <taxon>Bacteria</taxon>
        <taxon>Pseudomonadati</taxon>
        <taxon>Pseudomonadota</taxon>
        <taxon>Betaproteobacteria</taxon>
        <taxon>Burkholderiales</taxon>
        <taxon>Sphaerotilaceae</taxon>
        <taxon>Ideonella</taxon>
    </lineage>
</organism>
<evidence type="ECO:0000256" key="1">
    <source>
        <dbReference type="ARBA" id="ARBA00004370"/>
    </source>
</evidence>
<evidence type="ECO:0000256" key="3">
    <source>
        <dbReference type="ARBA" id="ARBA00022737"/>
    </source>
</evidence>
<dbReference type="RefSeq" id="WP_210804157.1">
    <property type="nucleotide sequence ID" value="NZ_JAGQDE010000030.1"/>
</dbReference>
<evidence type="ECO:0000313" key="6">
    <source>
        <dbReference type="EMBL" id="MBQ0961477.1"/>
    </source>
</evidence>
<dbReference type="EMBL" id="JAGQDE010000030">
    <property type="protein sequence ID" value="MBQ0961477.1"/>
    <property type="molecule type" value="Genomic_DNA"/>
</dbReference>
<dbReference type="AlphaFoldDB" id="A0A940YRC1"/>
<name>A0A940YRC1_9BURK</name>